<reference evidence="2" key="1">
    <citation type="submission" date="2014-09" db="EMBL/GenBank/DDBJ databases">
        <authorList>
            <person name="Magalhaes I.L.F."/>
            <person name="Oliveira U."/>
            <person name="Santos F.R."/>
            <person name="Vidigal T.H.D.A."/>
            <person name="Brescovit A.D."/>
            <person name="Santos A.J."/>
        </authorList>
    </citation>
    <scope>NUCLEOTIDE SEQUENCE</scope>
    <source>
        <tissue evidence="2">Shoot tissue taken approximately 20 cm above the soil surface</tissue>
    </source>
</reference>
<evidence type="ECO:0000256" key="1">
    <source>
        <dbReference type="SAM" id="MobiDB-lite"/>
    </source>
</evidence>
<organism evidence="2">
    <name type="scientific">Arundo donax</name>
    <name type="common">Giant reed</name>
    <name type="synonym">Donax arundinaceus</name>
    <dbReference type="NCBI Taxonomy" id="35708"/>
    <lineage>
        <taxon>Eukaryota</taxon>
        <taxon>Viridiplantae</taxon>
        <taxon>Streptophyta</taxon>
        <taxon>Embryophyta</taxon>
        <taxon>Tracheophyta</taxon>
        <taxon>Spermatophyta</taxon>
        <taxon>Magnoliopsida</taxon>
        <taxon>Liliopsida</taxon>
        <taxon>Poales</taxon>
        <taxon>Poaceae</taxon>
        <taxon>PACMAD clade</taxon>
        <taxon>Arundinoideae</taxon>
        <taxon>Arundineae</taxon>
        <taxon>Arundo</taxon>
    </lineage>
</organism>
<feature type="region of interest" description="Disordered" evidence="1">
    <location>
        <begin position="21"/>
        <end position="98"/>
    </location>
</feature>
<dbReference type="AlphaFoldDB" id="A0A0A8Z278"/>
<feature type="compositionally biased region" description="Basic and acidic residues" evidence="1">
    <location>
        <begin position="49"/>
        <end position="65"/>
    </location>
</feature>
<sequence>MEANPATLHKGAVLLISTSIESAWRDEKPSRPSTSNYAPTELYQPPPAYHHEFTNPREDTEGRKDRTQRKTKLREARRQDTSTLPGGDLTKHLTAHGS</sequence>
<dbReference type="EMBL" id="GBRH01266112">
    <property type="protein sequence ID" value="JAD31783.1"/>
    <property type="molecule type" value="Transcribed_RNA"/>
</dbReference>
<evidence type="ECO:0000313" key="2">
    <source>
        <dbReference type="EMBL" id="JAD31783.1"/>
    </source>
</evidence>
<name>A0A0A8Z278_ARUDO</name>
<protein>
    <submittedName>
        <fullName evidence="2">Uncharacterized protein</fullName>
    </submittedName>
</protein>
<reference evidence="2" key="2">
    <citation type="journal article" date="2015" name="Data Brief">
        <title>Shoot transcriptome of the giant reed, Arundo donax.</title>
        <authorList>
            <person name="Barrero R.A."/>
            <person name="Guerrero F.D."/>
            <person name="Moolhuijzen P."/>
            <person name="Goolsby J.A."/>
            <person name="Tidwell J."/>
            <person name="Bellgard S.E."/>
            <person name="Bellgard M.I."/>
        </authorList>
    </citation>
    <scope>NUCLEOTIDE SEQUENCE</scope>
    <source>
        <tissue evidence="2">Shoot tissue taken approximately 20 cm above the soil surface</tissue>
    </source>
</reference>
<accession>A0A0A8Z278</accession>
<proteinExistence type="predicted"/>